<comment type="caution">
    <text evidence="2">The sequence shown here is derived from an EMBL/GenBank/DDBJ whole genome shotgun (WGS) entry which is preliminary data.</text>
</comment>
<evidence type="ECO:0000313" key="2">
    <source>
        <dbReference type="EMBL" id="MDO1445410.1"/>
    </source>
</evidence>
<sequence>MTMNWGTKIALIYGGFVAFIIGMVVLCIRQNDIHLVSKEYYKEEIAYQDQIDKLTNAQQLHGQMGFQYIGEKQVVEFFFPKSLANATGEILFFRPSDARKDVKISVDMDATGRQVVPVSSLDKGLWKVKVRWNANNKDYFSEQVLVIN</sequence>
<dbReference type="RefSeq" id="WP_302036199.1">
    <property type="nucleotide sequence ID" value="NZ_JAUKPO010000001.1"/>
</dbReference>
<keyword evidence="1" id="KW-0812">Transmembrane</keyword>
<feature type="transmembrane region" description="Helical" evidence="1">
    <location>
        <begin position="6"/>
        <end position="28"/>
    </location>
</feature>
<evidence type="ECO:0000313" key="3">
    <source>
        <dbReference type="Proteomes" id="UP001168528"/>
    </source>
</evidence>
<keyword evidence="3" id="KW-1185">Reference proteome</keyword>
<organism evidence="2 3">
    <name type="scientific">Rhodocytophaga aerolata</name>
    <dbReference type="NCBI Taxonomy" id="455078"/>
    <lineage>
        <taxon>Bacteria</taxon>
        <taxon>Pseudomonadati</taxon>
        <taxon>Bacteroidota</taxon>
        <taxon>Cytophagia</taxon>
        <taxon>Cytophagales</taxon>
        <taxon>Rhodocytophagaceae</taxon>
        <taxon>Rhodocytophaga</taxon>
    </lineage>
</organism>
<name>A0ABT8QZY8_9BACT</name>
<dbReference type="EMBL" id="JAUKPO010000001">
    <property type="protein sequence ID" value="MDO1445410.1"/>
    <property type="molecule type" value="Genomic_DNA"/>
</dbReference>
<keyword evidence="1" id="KW-1133">Transmembrane helix</keyword>
<reference evidence="2" key="1">
    <citation type="submission" date="2023-07" db="EMBL/GenBank/DDBJ databases">
        <title>The genome sequence of Rhodocytophaga aerolata KACC 12507.</title>
        <authorList>
            <person name="Zhang X."/>
        </authorList>
    </citation>
    <scope>NUCLEOTIDE SEQUENCE</scope>
    <source>
        <strain evidence="2">KACC 12507</strain>
    </source>
</reference>
<evidence type="ECO:0000256" key="1">
    <source>
        <dbReference type="SAM" id="Phobius"/>
    </source>
</evidence>
<accession>A0ABT8QZY8</accession>
<dbReference type="Pfam" id="PF05751">
    <property type="entry name" value="FixH"/>
    <property type="match status" value="1"/>
</dbReference>
<proteinExistence type="predicted"/>
<dbReference type="InterPro" id="IPR008620">
    <property type="entry name" value="FixH"/>
</dbReference>
<keyword evidence="1" id="KW-0472">Membrane</keyword>
<protein>
    <submittedName>
        <fullName evidence="2">FixH family protein</fullName>
    </submittedName>
</protein>
<dbReference type="Proteomes" id="UP001168528">
    <property type="component" value="Unassembled WGS sequence"/>
</dbReference>
<gene>
    <name evidence="2" type="ORF">Q0590_04065</name>
</gene>